<evidence type="ECO:0000313" key="1">
    <source>
        <dbReference type="EnsemblProtists" id="EOD09071"/>
    </source>
</evidence>
<protein>
    <submittedName>
        <fullName evidence="1">Uncharacterized protein</fullName>
    </submittedName>
</protein>
<reference evidence="2" key="1">
    <citation type="journal article" date="2013" name="Nature">
        <title>Pan genome of the phytoplankton Emiliania underpins its global distribution.</title>
        <authorList>
            <person name="Read B.A."/>
            <person name="Kegel J."/>
            <person name="Klute M.J."/>
            <person name="Kuo A."/>
            <person name="Lefebvre S.C."/>
            <person name="Maumus F."/>
            <person name="Mayer C."/>
            <person name="Miller J."/>
            <person name="Monier A."/>
            <person name="Salamov A."/>
            <person name="Young J."/>
            <person name="Aguilar M."/>
            <person name="Claverie J.M."/>
            <person name="Frickenhaus S."/>
            <person name="Gonzalez K."/>
            <person name="Herman E.K."/>
            <person name="Lin Y.C."/>
            <person name="Napier J."/>
            <person name="Ogata H."/>
            <person name="Sarno A.F."/>
            <person name="Shmutz J."/>
            <person name="Schroeder D."/>
            <person name="de Vargas C."/>
            <person name="Verret F."/>
            <person name="von Dassow P."/>
            <person name="Valentin K."/>
            <person name="Van de Peer Y."/>
            <person name="Wheeler G."/>
            <person name="Dacks J.B."/>
            <person name="Delwiche C.F."/>
            <person name="Dyhrman S.T."/>
            <person name="Glockner G."/>
            <person name="John U."/>
            <person name="Richards T."/>
            <person name="Worden A.Z."/>
            <person name="Zhang X."/>
            <person name="Grigoriev I.V."/>
            <person name="Allen A.E."/>
            <person name="Bidle K."/>
            <person name="Borodovsky M."/>
            <person name="Bowler C."/>
            <person name="Brownlee C."/>
            <person name="Cock J.M."/>
            <person name="Elias M."/>
            <person name="Gladyshev V.N."/>
            <person name="Groth M."/>
            <person name="Guda C."/>
            <person name="Hadaegh A."/>
            <person name="Iglesias-Rodriguez M.D."/>
            <person name="Jenkins J."/>
            <person name="Jones B.M."/>
            <person name="Lawson T."/>
            <person name="Leese F."/>
            <person name="Lindquist E."/>
            <person name="Lobanov A."/>
            <person name="Lomsadze A."/>
            <person name="Malik S.B."/>
            <person name="Marsh M.E."/>
            <person name="Mackinder L."/>
            <person name="Mock T."/>
            <person name="Mueller-Roeber B."/>
            <person name="Pagarete A."/>
            <person name="Parker M."/>
            <person name="Probert I."/>
            <person name="Quesneville H."/>
            <person name="Raines C."/>
            <person name="Rensing S.A."/>
            <person name="Riano-Pachon D.M."/>
            <person name="Richier S."/>
            <person name="Rokitta S."/>
            <person name="Shiraiwa Y."/>
            <person name="Soanes D.M."/>
            <person name="van der Giezen M."/>
            <person name="Wahlund T.M."/>
            <person name="Williams B."/>
            <person name="Wilson W."/>
            <person name="Wolfe G."/>
            <person name="Wurch L.L."/>
        </authorList>
    </citation>
    <scope>NUCLEOTIDE SEQUENCE</scope>
</reference>
<dbReference type="GeneID" id="17255214"/>
<reference evidence="1" key="2">
    <citation type="submission" date="2024-10" db="UniProtKB">
        <authorList>
            <consortium name="EnsemblProtists"/>
        </authorList>
    </citation>
    <scope>IDENTIFICATION</scope>
</reference>
<dbReference type="PaxDb" id="2903-EOD09071"/>
<dbReference type="EnsemblProtists" id="EOD09071">
    <property type="protein sequence ID" value="EOD09071"/>
    <property type="gene ID" value="EMIHUDRAFT_216910"/>
</dbReference>
<evidence type="ECO:0000313" key="2">
    <source>
        <dbReference type="Proteomes" id="UP000013827"/>
    </source>
</evidence>
<dbReference type="HOGENOM" id="CLU_1921055_0_0_1"/>
<dbReference type="AlphaFoldDB" id="A0A0D3ICT6"/>
<sequence>MRPNTTAESSEILCRWRDAVADWEWAGDSKRLHGGVEARIRFRLKGNKTERLLGSTLSSNTCAFTDDAGAGVPFGCIVTADNGISTGVLRVVIPEVCCRHRVGVSVAGYSHAFWHPFAVRILNLLQRGFAVA</sequence>
<name>A0A0D3ICT6_EMIH1</name>
<dbReference type="KEGG" id="ehx:EMIHUDRAFT_216910"/>
<accession>A0A0D3ICT6</accession>
<dbReference type="RefSeq" id="XP_005761500.1">
    <property type="nucleotide sequence ID" value="XM_005761443.1"/>
</dbReference>
<proteinExistence type="predicted"/>
<dbReference type="Proteomes" id="UP000013827">
    <property type="component" value="Unassembled WGS sequence"/>
</dbReference>
<organism evidence="1 2">
    <name type="scientific">Emiliania huxleyi (strain CCMP1516)</name>
    <dbReference type="NCBI Taxonomy" id="280463"/>
    <lineage>
        <taxon>Eukaryota</taxon>
        <taxon>Haptista</taxon>
        <taxon>Haptophyta</taxon>
        <taxon>Prymnesiophyceae</taxon>
        <taxon>Isochrysidales</taxon>
        <taxon>Noelaerhabdaceae</taxon>
        <taxon>Emiliania</taxon>
    </lineage>
</organism>
<keyword evidence="2" id="KW-1185">Reference proteome</keyword>